<dbReference type="EMBL" id="CP034587">
    <property type="protein sequence ID" value="AZQ70276.1"/>
    <property type="molecule type" value="Genomic_DNA"/>
</dbReference>
<proteinExistence type="predicted"/>
<protein>
    <recommendedName>
        <fullName evidence="3">Recombination endonuclease VII</fullName>
    </recommendedName>
</protein>
<evidence type="ECO:0008006" key="3">
    <source>
        <dbReference type="Google" id="ProtNLM"/>
    </source>
</evidence>
<dbReference type="InterPro" id="IPR044925">
    <property type="entry name" value="His-Me_finger_sf"/>
</dbReference>
<sequence length="156" mass="17136">MGQPQGRRLLRRREQMSVKPCCDCGDLLPLARFPRHRSNGDGRTSRCQACTTARRKQARVPARERDRRLRRTYGITSEDYRSMGAAQGWRCPVCGEGPASGGRLVVDHDHVSGLPRGLLHSTCNAALGLLADDPAVLEKAAAYLSRTADLRAQVLG</sequence>
<dbReference type="Pfam" id="PF02945">
    <property type="entry name" value="Endonuclease_7"/>
    <property type="match status" value="1"/>
</dbReference>
<dbReference type="SUPFAM" id="SSF54060">
    <property type="entry name" value="His-Me finger endonucleases"/>
    <property type="match status" value="1"/>
</dbReference>
<evidence type="ECO:0000313" key="1">
    <source>
        <dbReference type="EMBL" id="AZQ70276.1"/>
    </source>
</evidence>
<reference evidence="1 2" key="1">
    <citation type="submission" date="2018-12" db="EMBL/GenBank/DDBJ databases">
        <title>The whole draft genome of Streptomyce luteoverticillatus CGMCC 15060.</title>
        <authorList>
            <person name="Feng Z."/>
            <person name="Chen G."/>
            <person name="Zhang J."/>
            <person name="Zhu H."/>
            <person name="Yu X."/>
            <person name="Zhang W."/>
            <person name="Zhang X."/>
        </authorList>
    </citation>
    <scope>NUCLEOTIDE SEQUENCE [LARGE SCALE GENOMIC DNA]</scope>
    <source>
        <strain evidence="1 2">CGMCC 15060</strain>
    </source>
</reference>
<dbReference type="Gene3D" id="3.40.1800.10">
    <property type="entry name" value="His-Me finger endonucleases"/>
    <property type="match status" value="1"/>
</dbReference>
<gene>
    <name evidence="1" type="ORF">EKH77_02750</name>
</gene>
<dbReference type="OrthoDB" id="581550at2"/>
<name>A0A3Q9FSN1_STRLT</name>
<keyword evidence="2" id="KW-1185">Reference proteome</keyword>
<accession>A0A3Q9FSN1</accession>
<dbReference type="InterPro" id="IPR038563">
    <property type="entry name" value="Endonuclease_7_sf"/>
</dbReference>
<organism evidence="1 2">
    <name type="scientific">Streptomyces luteoverticillatus</name>
    <name type="common">Streptoverticillium luteoverticillatus</name>
    <dbReference type="NCBI Taxonomy" id="66425"/>
    <lineage>
        <taxon>Bacteria</taxon>
        <taxon>Bacillati</taxon>
        <taxon>Actinomycetota</taxon>
        <taxon>Actinomycetes</taxon>
        <taxon>Kitasatosporales</taxon>
        <taxon>Streptomycetaceae</taxon>
        <taxon>Streptomyces</taxon>
    </lineage>
</organism>
<dbReference type="AlphaFoldDB" id="A0A3Q9FSN1"/>
<dbReference type="Proteomes" id="UP000267900">
    <property type="component" value="Chromosome"/>
</dbReference>
<dbReference type="InterPro" id="IPR004211">
    <property type="entry name" value="Endonuclease_7"/>
</dbReference>
<evidence type="ECO:0000313" key="2">
    <source>
        <dbReference type="Proteomes" id="UP000267900"/>
    </source>
</evidence>